<gene>
    <name evidence="3" type="ORF">SAMN05518846_12270</name>
</gene>
<keyword evidence="4" id="KW-1185">Reference proteome</keyword>
<proteinExistence type="predicted"/>
<sequence length="104" mass="10690">MKKTCRFLTFTAMMAVVASLAVPAFAASEPGENEGTPSFFSSFVGQNHIVVNPAAEEATTSTGTAAPATEGTAPTTTVDASVPAYTLGGGWMNFPAQADNNNDR</sequence>
<feature type="chain" id="PRO_5011744921" description="Secreted protein" evidence="2">
    <location>
        <begin position="27"/>
        <end position="104"/>
    </location>
</feature>
<accession>A0A1I4D2D5</accession>
<evidence type="ECO:0000256" key="1">
    <source>
        <dbReference type="SAM" id="MobiDB-lite"/>
    </source>
</evidence>
<dbReference type="STRING" id="1884381.SAMN05518846_12270"/>
<dbReference type="AlphaFoldDB" id="A0A1I4D2D5"/>
<evidence type="ECO:0000256" key="2">
    <source>
        <dbReference type="SAM" id="SignalP"/>
    </source>
</evidence>
<evidence type="ECO:0000313" key="4">
    <source>
        <dbReference type="Proteomes" id="UP000198915"/>
    </source>
</evidence>
<organism evidence="3 4">
    <name type="scientific">Brevibacillus centrosporus</name>
    <dbReference type="NCBI Taxonomy" id="54910"/>
    <lineage>
        <taxon>Bacteria</taxon>
        <taxon>Bacillati</taxon>
        <taxon>Bacillota</taxon>
        <taxon>Bacilli</taxon>
        <taxon>Bacillales</taxon>
        <taxon>Paenibacillaceae</taxon>
        <taxon>Brevibacillus</taxon>
    </lineage>
</organism>
<name>A0A1I4D2D5_9BACL</name>
<protein>
    <recommendedName>
        <fullName evidence="5">Secreted protein</fullName>
    </recommendedName>
</protein>
<keyword evidence="2" id="KW-0732">Signal</keyword>
<reference evidence="4" key="1">
    <citation type="submission" date="2016-10" db="EMBL/GenBank/DDBJ databases">
        <authorList>
            <person name="Varghese N."/>
            <person name="Submissions S."/>
        </authorList>
    </citation>
    <scope>NUCLEOTIDE SEQUENCE [LARGE SCALE GENOMIC DNA]</scope>
    <source>
        <strain evidence="4">OK042</strain>
    </source>
</reference>
<evidence type="ECO:0000313" key="3">
    <source>
        <dbReference type="EMBL" id="SFK87864.1"/>
    </source>
</evidence>
<dbReference type="GeneID" id="301129844"/>
<dbReference type="RefSeq" id="WP_092276156.1">
    <property type="nucleotide sequence ID" value="NZ_CP176856.1"/>
</dbReference>
<feature type="signal peptide" evidence="2">
    <location>
        <begin position="1"/>
        <end position="26"/>
    </location>
</feature>
<evidence type="ECO:0008006" key="5">
    <source>
        <dbReference type="Google" id="ProtNLM"/>
    </source>
</evidence>
<feature type="region of interest" description="Disordered" evidence="1">
    <location>
        <begin position="56"/>
        <end position="77"/>
    </location>
</feature>
<dbReference type="Proteomes" id="UP000198915">
    <property type="component" value="Unassembled WGS sequence"/>
</dbReference>
<dbReference type="EMBL" id="FORT01000022">
    <property type="protein sequence ID" value="SFK87864.1"/>
    <property type="molecule type" value="Genomic_DNA"/>
</dbReference>